<dbReference type="KEGG" id="bbes:BESB_034040"/>
<evidence type="ECO:0008006" key="4">
    <source>
        <dbReference type="Google" id="ProtNLM"/>
    </source>
</evidence>
<dbReference type="AlphaFoldDB" id="A0A2A9MLM5"/>
<proteinExistence type="predicted"/>
<comment type="caution">
    <text evidence="2">The sequence shown here is derived from an EMBL/GenBank/DDBJ whole genome shotgun (WGS) entry which is preliminary data.</text>
</comment>
<sequence>MSAHPSRGKAFGLFVVVSAALVLSGAVLLMCTGLRHPEKWRSVAGNICSTAPELGQVALQLTVEPGERDTWFSCGANPPAVLQPSQQGMVFEGTSCQTTRSLSSVSAGAKLHTKVDGGQTWYRLDIPSNERKNQVLCYTCKQAVPHKPKNKEDGTLQIEEPVTGRTCTVRITLKATTNRQLQYKAEEEEGQGEAATSRNQQTGEEAASNDDLNVTVCSHGTVPASVAQGAPLAFQCAAGMLLEPKGGQEAFDGDCNNHAPLTSFVDASLETQSLTTQNDAQTTYKLRVTNSPVTPVSICYKCVYRVDAAEYVSEQCHLKISVIPTAHAGAPARGMTLVSIGLLGLIWLSSM</sequence>
<name>A0A2A9MLM5_BESBE</name>
<reference evidence="2 3" key="1">
    <citation type="submission" date="2017-09" db="EMBL/GenBank/DDBJ databases">
        <title>Genome sequencing of Besnoitia besnoiti strain Bb-Ger1.</title>
        <authorList>
            <person name="Schares G."/>
            <person name="Venepally P."/>
            <person name="Lorenzi H.A."/>
        </authorList>
    </citation>
    <scope>NUCLEOTIDE SEQUENCE [LARGE SCALE GENOMIC DNA]</scope>
    <source>
        <strain evidence="2 3">Bb-Ger1</strain>
    </source>
</reference>
<gene>
    <name evidence="2" type="ORF">BESB_034040</name>
</gene>
<feature type="region of interest" description="Disordered" evidence="1">
    <location>
        <begin position="182"/>
        <end position="210"/>
    </location>
</feature>
<dbReference type="Gene3D" id="2.60.40.1320">
    <property type="entry name" value="SRS domain"/>
    <property type="match status" value="2"/>
</dbReference>
<dbReference type="Proteomes" id="UP000224006">
    <property type="component" value="Chromosome II"/>
</dbReference>
<keyword evidence="3" id="KW-1185">Reference proteome</keyword>
<dbReference type="GeneID" id="40308385"/>
<evidence type="ECO:0000256" key="1">
    <source>
        <dbReference type="SAM" id="MobiDB-lite"/>
    </source>
</evidence>
<organism evidence="2 3">
    <name type="scientific">Besnoitia besnoiti</name>
    <name type="common">Apicomplexan protozoan</name>
    <dbReference type="NCBI Taxonomy" id="94643"/>
    <lineage>
        <taxon>Eukaryota</taxon>
        <taxon>Sar</taxon>
        <taxon>Alveolata</taxon>
        <taxon>Apicomplexa</taxon>
        <taxon>Conoidasida</taxon>
        <taxon>Coccidia</taxon>
        <taxon>Eucoccidiorida</taxon>
        <taxon>Eimeriorina</taxon>
        <taxon>Sarcocystidae</taxon>
        <taxon>Besnoitia</taxon>
    </lineage>
</organism>
<evidence type="ECO:0000313" key="3">
    <source>
        <dbReference type="Proteomes" id="UP000224006"/>
    </source>
</evidence>
<evidence type="ECO:0000313" key="2">
    <source>
        <dbReference type="EMBL" id="PFH36946.1"/>
    </source>
</evidence>
<dbReference type="RefSeq" id="XP_029220955.1">
    <property type="nucleotide sequence ID" value="XM_029361990.1"/>
</dbReference>
<dbReference type="InterPro" id="IPR036755">
    <property type="entry name" value="SRS_dom_sf"/>
</dbReference>
<dbReference type="EMBL" id="NWUJ01000002">
    <property type="protein sequence ID" value="PFH36946.1"/>
    <property type="molecule type" value="Genomic_DNA"/>
</dbReference>
<accession>A0A2A9MLM5</accession>
<dbReference type="VEuPathDB" id="ToxoDB:BESB_034040"/>
<protein>
    <recommendedName>
        <fullName evidence="4">SRS domain-containing protein</fullName>
    </recommendedName>
</protein>